<organism evidence="5">
    <name type="scientific">Candidatus Caldatribacterium californiense</name>
    <dbReference type="NCBI Taxonomy" id="1454726"/>
    <lineage>
        <taxon>Bacteria</taxon>
        <taxon>Pseudomonadati</taxon>
        <taxon>Atribacterota</taxon>
        <taxon>Atribacteria</taxon>
        <taxon>Atribacterales</taxon>
        <taxon>Candidatus Caldatribacteriaceae</taxon>
        <taxon>Candidatus Caldatribacterium</taxon>
    </lineage>
</organism>
<dbReference type="InterPro" id="IPR024046">
    <property type="entry name" value="Flagellar_assmbl_FliW_dom_sf"/>
</dbReference>
<dbReference type="GO" id="GO:0044780">
    <property type="term" value="P:bacterial-type flagellum assembly"/>
    <property type="evidence" value="ECO:0007669"/>
    <property type="project" value="UniProtKB-UniRule"/>
</dbReference>
<comment type="similarity">
    <text evidence="4">Belongs to the FliW family.</text>
</comment>
<dbReference type="EMBL" id="DTFV01000059">
    <property type="protein sequence ID" value="HGI30504.1"/>
    <property type="molecule type" value="Genomic_DNA"/>
</dbReference>
<gene>
    <name evidence="4" type="primary">fliW</name>
    <name evidence="5" type="ORF">ENV30_04245</name>
</gene>
<keyword evidence="5" id="KW-0282">Flagellum</keyword>
<reference evidence="5" key="1">
    <citation type="journal article" date="2020" name="mSystems">
        <title>Genome- and Community-Level Interaction Insights into Carbon Utilization and Element Cycling Functions of Hydrothermarchaeota in Hydrothermal Sediment.</title>
        <authorList>
            <person name="Zhou Z."/>
            <person name="Liu Y."/>
            <person name="Xu W."/>
            <person name="Pan J."/>
            <person name="Luo Z.H."/>
            <person name="Li M."/>
        </authorList>
    </citation>
    <scope>NUCLEOTIDE SEQUENCE [LARGE SCALE GENOMIC DNA]</scope>
    <source>
        <strain evidence="5">SpSt-747</strain>
    </source>
</reference>
<evidence type="ECO:0000256" key="1">
    <source>
        <dbReference type="ARBA" id="ARBA00022490"/>
    </source>
</evidence>
<dbReference type="HAMAP" id="MF_01185">
    <property type="entry name" value="FliW"/>
    <property type="match status" value="1"/>
</dbReference>
<dbReference type="Pfam" id="PF02623">
    <property type="entry name" value="FliW"/>
    <property type="match status" value="1"/>
</dbReference>
<proteinExistence type="inferred from homology"/>
<keyword evidence="3 4" id="KW-0810">Translation regulation</keyword>
<dbReference type="GO" id="GO:0006417">
    <property type="term" value="P:regulation of translation"/>
    <property type="evidence" value="ECO:0007669"/>
    <property type="project" value="UniProtKB-KW"/>
</dbReference>
<comment type="caution">
    <text evidence="5">The sequence shown here is derived from an EMBL/GenBank/DDBJ whole genome shotgun (WGS) entry which is preliminary data.</text>
</comment>
<evidence type="ECO:0000256" key="4">
    <source>
        <dbReference type="HAMAP-Rule" id="MF_01185"/>
    </source>
</evidence>
<dbReference type="GO" id="GO:0005737">
    <property type="term" value="C:cytoplasm"/>
    <property type="evidence" value="ECO:0007669"/>
    <property type="project" value="UniProtKB-SubCell"/>
</dbReference>
<evidence type="ECO:0000313" key="5">
    <source>
        <dbReference type="EMBL" id="HGI30504.1"/>
    </source>
</evidence>
<comment type="function">
    <text evidence="4">Acts as an anti-CsrA protein, binds CsrA and prevents it from repressing translation of its target genes, one of which is flagellin. Binds to flagellin and participates in the assembly of the flagellum.</text>
</comment>
<keyword evidence="5" id="KW-0969">Cilium</keyword>
<dbReference type="AlphaFoldDB" id="A0A7V3YG52"/>
<evidence type="ECO:0000256" key="3">
    <source>
        <dbReference type="ARBA" id="ARBA00022845"/>
    </source>
</evidence>
<keyword evidence="1 4" id="KW-0963">Cytoplasm</keyword>
<comment type="subcellular location">
    <subcellularLocation>
        <location evidence="4">Cytoplasm</location>
    </subcellularLocation>
</comment>
<dbReference type="InterPro" id="IPR003775">
    <property type="entry name" value="Flagellar_assembly_factor_FliW"/>
</dbReference>
<dbReference type="SUPFAM" id="SSF141457">
    <property type="entry name" value="BH3618-like"/>
    <property type="match status" value="1"/>
</dbReference>
<keyword evidence="4" id="KW-0143">Chaperone</keyword>
<name>A0A7V3YG52_9BACT</name>
<protein>
    <recommendedName>
        <fullName evidence="4">Flagellar assembly factor FliW</fullName>
    </recommendedName>
</protein>
<keyword evidence="2 4" id="KW-1005">Bacterial flagellum biogenesis</keyword>
<sequence>MMRTLTLPRLWCSFRSIRMCTRWPWQLQRDSCNRRSLTFCGEGSALRVTTRYFGDIEVEESKVLLFPWGIPGFEHLHRFLLLEDRGFFWLQSVDDPDIVFAVCDPFVCFPGYEVEIPSSECEVLGITKSDEVIVLAIMSVRSPQEIGVNLLAPLVINCTLKMGKQIVLEDERYTLYHPLVLKGQGAEVDAGHHPEGQ</sequence>
<dbReference type="PANTHER" id="PTHR39190:SF1">
    <property type="entry name" value="FLAGELLAR ASSEMBLY FACTOR FLIW"/>
    <property type="match status" value="1"/>
</dbReference>
<dbReference type="Gene3D" id="2.30.290.10">
    <property type="entry name" value="BH3618-like"/>
    <property type="match status" value="1"/>
</dbReference>
<comment type="subunit">
    <text evidence="4">Interacts with translational regulator CsrA and flagellin(s).</text>
</comment>
<dbReference type="PANTHER" id="PTHR39190">
    <property type="entry name" value="FLAGELLAR ASSEMBLY FACTOR FLIW"/>
    <property type="match status" value="1"/>
</dbReference>
<accession>A0A7V3YG52</accession>
<evidence type="ECO:0000256" key="2">
    <source>
        <dbReference type="ARBA" id="ARBA00022795"/>
    </source>
</evidence>
<keyword evidence="5" id="KW-0966">Cell projection</keyword>